<evidence type="ECO:0000256" key="3">
    <source>
        <dbReference type="ARBA" id="ARBA00023121"/>
    </source>
</evidence>
<dbReference type="Gene3D" id="1.10.110.10">
    <property type="entry name" value="Plant lipid-transfer and hydrophobic proteins"/>
    <property type="match status" value="1"/>
</dbReference>
<organism evidence="7 8">
    <name type="scientific">Artemisia annua</name>
    <name type="common">Sweet wormwood</name>
    <dbReference type="NCBI Taxonomy" id="35608"/>
    <lineage>
        <taxon>Eukaryota</taxon>
        <taxon>Viridiplantae</taxon>
        <taxon>Streptophyta</taxon>
        <taxon>Embryophyta</taxon>
        <taxon>Tracheophyta</taxon>
        <taxon>Spermatophyta</taxon>
        <taxon>Magnoliopsida</taxon>
        <taxon>eudicotyledons</taxon>
        <taxon>Gunneridae</taxon>
        <taxon>Pentapetalae</taxon>
        <taxon>asterids</taxon>
        <taxon>campanulids</taxon>
        <taxon>Asterales</taxon>
        <taxon>Asteraceae</taxon>
        <taxon>Asteroideae</taxon>
        <taxon>Anthemideae</taxon>
        <taxon>Artemisiinae</taxon>
        <taxon>Artemisia</taxon>
    </lineage>
</organism>
<keyword evidence="8" id="KW-1185">Reference proteome</keyword>
<dbReference type="GO" id="GO:0008289">
    <property type="term" value="F:lipid binding"/>
    <property type="evidence" value="ECO:0007669"/>
    <property type="project" value="UniProtKB-KW"/>
</dbReference>
<dbReference type="SMART" id="SM00499">
    <property type="entry name" value="AAI"/>
    <property type="match status" value="1"/>
</dbReference>
<feature type="signal peptide" evidence="5">
    <location>
        <begin position="1"/>
        <end position="26"/>
    </location>
</feature>
<dbReference type="PROSITE" id="PS00597">
    <property type="entry name" value="PLANT_LTP"/>
    <property type="match status" value="1"/>
</dbReference>
<evidence type="ECO:0000256" key="2">
    <source>
        <dbReference type="ARBA" id="ARBA00022448"/>
    </source>
</evidence>
<dbReference type="AlphaFoldDB" id="A0A2U1M8B2"/>
<keyword evidence="2 4" id="KW-0813">Transport</keyword>
<gene>
    <name evidence="7" type="ORF">CTI12_AA372410</name>
</gene>
<evidence type="ECO:0000313" key="7">
    <source>
        <dbReference type="EMBL" id="PWA57476.1"/>
    </source>
</evidence>
<dbReference type="InterPro" id="IPR016140">
    <property type="entry name" value="Bifunc_inhib/LTP/seed_store"/>
</dbReference>
<dbReference type="InterPro" id="IPR000528">
    <property type="entry name" value="Plant_nsLTP"/>
</dbReference>
<feature type="domain" description="Bifunctional inhibitor/plant lipid transfer protein/seed storage helical" evidence="6">
    <location>
        <begin position="30"/>
        <end position="114"/>
    </location>
</feature>
<protein>
    <recommendedName>
        <fullName evidence="4">Non-specific lipid-transfer protein</fullName>
    </recommendedName>
</protein>
<dbReference type="InterPro" id="IPR036312">
    <property type="entry name" value="Bifun_inhib/LTP/seed_sf"/>
</dbReference>
<dbReference type="PRINTS" id="PR00382">
    <property type="entry name" value="LIPIDTRNSFER"/>
</dbReference>
<comment type="caution">
    <text evidence="7">The sequence shown here is derived from an EMBL/GenBank/DDBJ whole genome shotgun (WGS) entry which is preliminary data.</text>
</comment>
<dbReference type="OrthoDB" id="1890443at2759"/>
<reference evidence="7 8" key="1">
    <citation type="journal article" date="2018" name="Mol. Plant">
        <title>The genome of Artemisia annua provides insight into the evolution of Asteraceae family and artemisinin biosynthesis.</title>
        <authorList>
            <person name="Shen Q."/>
            <person name="Zhang L."/>
            <person name="Liao Z."/>
            <person name="Wang S."/>
            <person name="Yan T."/>
            <person name="Shi P."/>
            <person name="Liu M."/>
            <person name="Fu X."/>
            <person name="Pan Q."/>
            <person name="Wang Y."/>
            <person name="Lv Z."/>
            <person name="Lu X."/>
            <person name="Zhang F."/>
            <person name="Jiang W."/>
            <person name="Ma Y."/>
            <person name="Chen M."/>
            <person name="Hao X."/>
            <person name="Li L."/>
            <person name="Tang Y."/>
            <person name="Lv G."/>
            <person name="Zhou Y."/>
            <person name="Sun X."/>
            <person name="Brodelius P.E."/>
            <person name="Rose J.K.C."/>
            <person name="Tang K."/>
        </authorList>
    </citation>
    <scope>NUCLEOTIDE SEQUENCE [LARGE SCALE GENOMIC DNA]</scope>
    <source>
        <strain evidence="8">cv. Huhao1</strain>
        <tissue evidence="7">Leaf</tissue>
    </source>
</reference>
<evidence type="ECO:0000256" key="4">
    <source>
        <dbReference type="RuleBase" id="RU000628"/>
    </source>
</evidence>
<evidence type="ECO:0000313" key="8">
    <source>
        <dbReference type="Proteomes" id="UP000245207"/>
    </source>
</evidence>
<feature type="chain" id="PRO_5015427272" description="Non-specific lipid-transfer protein" evidence="5">
    <location>
        <begin position="27"/>
        <end position="118"/>
    </location>
</feature>
<keyword evidence="3 4" id="KW-0446">Lipid-binding</keyword>
<dbReference type="Pfam" id="PF00234">
    <property type="entry name" value="Tryp_alpha_amyl"/>
    <property type="match status" value="1"/>
</dbReference>
<comment type="function">
    <text evidence="4">Plant non-specific lipid-transfer proteins transfer phospholipids as well as galactolipids across membranes. May play a role in wax or cutin deposition in the cell walls of expanding epidermal cells and certain secretory tissues.</text>
</comment>
<proteinExistence type="inferred from homology"/>
<dbReference type="PANTHER" id="PTHR33076">
    <property type="entry name" value="NON-SPECIFIC LIPID-TRANSFER PROTEIN 2-RELATED"/>
    <property type="match status" value="1"/>
</dbReference>
<dbReference type="STRING" id="35608.A0A2U1M8B2"/>
<evidence type="ECO:0000256" key="1">
    <source>
        <dbReference type="ARBA" id="ARBA00009748"/>
    </source>
</evidence>
<sequence length="118" mass="12196">MAAVGKLAFVVLLSLMVAIVPHTVQGAMTCQMVINSLTPCATYVTRGGPVPPSCCSGISSLYRSATTTTDRQTACKCLEQGVGMIPGLNLDAASTLPSKCGVNIPYKISPSTDCSKVQ</sequence>
<name>A0A2U1M8B2_ARTAN</name>
<keyword evidence="5" id="KW-0732">Signal</keyword>
<dbReference type="SUPFAM" id="SSF47699">
    <property type="entry name" value="Bifunctional inhibitor/lipid-transfer protein/seed storage 2S albumin"/>
    <property type="match status" value="1"/>
</dbReference>
<evidence type="ECO:0000259" key="6">
    <source>
        <dbReference type="SMART" id="SM00499"/>
    </source>
</evidence>
<dbReference type="CDD" id="cd01960">
    <property type="entry name" value="nsLTP1"/>
    <property type="match status" value="1"/>
</dbReference>
<accession>A0A2U1M8B2</accession>
<comment type="similarity">
    <text evidence="1 4">Belongs to the plant LTP family.</text>
</comment>
<dbReference type="GO" id="GO:0006869">
    <property type="term" value="P:lipid transport"/>
    <property type="evidence" value="ECO:0007669"/>
    <property type="project" value="InterPro"/>
</dbReference>
<dbReference type="EMBL" id="PKPP01006151">
    <property type="protein sequence ID" value="PWA57476.1"/>
    <property type="molecule type" value="Genomic_DNA"/>
</dbReference>
<dbReference type="Proteomes" id="UP000245207">
    <property type="component" value="Unassembled WGS sequence"/>
</dbReference>
<evidence type="ECO:0000256" key="5">
    <source>
        <dbReference type="SAM" id="SignalP"/>
    </source>
</evidence>